<gene>
    <name evidence="1" type="ORF">GGR31_002840</name>
</gene>
<evidence type="ECO:0000313" key="2">
    <source>
        <dbReference type="Proteomes" id="UP001257659"/>
    </source>
</evidence>
<evidence type="ECO:0000313" key="1">
    <source>
        <dbReference type="EMBL" id="MDR6302161.1"/>
    </source>
</evidence>
<organism evidence="1 2">
    <name type="scientific">Mesonia maritima</name>
    <dbReference type="NCBI Taxonomy" id="1793873"/>
    <lineage>
        <taxon>Bacteria</taxon>
        <taxon>Pseudomonadati</taxon>
        <taxon>Bacteroidota</taxon>
        <taxon>Flavobacteriia</taxon>
        <taxon>Flavobacteriales</taxon>
        <taxon>Flavobacteriaceae</taxon>
        <taxon>Mesonia</taxon>
    </lineage>
</organism>
<comment type="caution">
    <text evidence="1">The sequence shown here is derived from an EMBL/GenBank/DDBJ whole genome shotgun (WGS) entry which is preliminary data.</text>
</comment>
<dbReference type="Pfam" id="PF19643">
    <property type="entry name" value="DUF6146"/>
    <property type="match status" value="1"/>
</dbReference>
<name>A0ABU1K979_9FLAO</name>
<dbReference type="EMBL" id="JAVDQA010000011">
    <property type="protein sequence ID" value="MDR6302161.1"/>
    <property type="molecule type" value="Genomic_DNA"/>
</dbReference>
<dbReference type="InterPro" id="IPR046144">
    <property type="entry name" value="DUF6146"/>
</dbReference>
<protein>
    <submittedName>
        <fullName evidence="1">Uncharacterized protein</fullName>
    </submittedName>
</protein>
<sequence>MRYLISIIIGCFLLCNCATSKKGKNNSSAENISETESDTIRITNDSLEYEVIIFETGFTGWLATQPPRGHYSQTYLELKNIQYVTEYNVRARSSAYNRDLYPLVIDYDRNIDYGYEVNYLLYNYFLFFQKKYNQKL</sequence>
<accession>A0ABU1K979</accession>
<dbReference type="Proteomes" id="UP001257659">
    <property type="component" value="Unassembled WGS sequence"/>
</dbReference>
<keyword evidence="2" id="KW-1185">Reference proteome</keyword>
<reference evidence="1 2" key="1">
    <citation type="submission" date="2023-07" db="EMBL/GenBank/DDBJ databases">
        <title>Genomic Encyclopedia of Type Strains, Phase IV (KMG-IV): sequencing the most valuable type-strain genomes for metagenomic binning, comparative biology and taxonomic classification.</title>
        <authorList>
            <person name="Goeker M."/>
        </authorList>
    </citation>
    <scope>NUCLEOTIDE SEQUENCE [LARGE SCALE GENOMIC DNA]</scope>
    <source>
        <strain evidence="1 2">DSM 102814</strain>
    </source>
</reference>
<dbReference type="RefSeq" id="WP_309730494.1">
    <property type="nucleotide sequence ID" value="NZ_JAVDQA010000011.1"/>
</dbReference>
<proteinExistence type="predicted"/>